<reference evidence="4 5" key="1">
    <citation type="submission" date="2015-11" db="EMBL/GenBank/DDBJ databases">
        <title>The genome of Candidatus Endoriftia persephone in Ridgeia piscesae and population structure of the North Eastern Pacific vestimentiferan symbionts.</title>
        <authorList>
            <person name="Perez M."/>
            <person name="Juniper K.S."/>
        </authorList>
    </citation>
    <scope>NUCLEOTIDE SEQUENCE [LARGE SCALE GENOMIC DNA]</scope>
    <source>
        <strain evidence="3">Ind10</strain>
        <strain evidence="2">Ind11</strain>
    </source>
</reference>
<dbReference type="SUPFAM" id="SSF48695">
    <property type="entry name" value="Multiheme cytochromes"/>
    <property type="match status" value="1"/>
</dbReference>
<dbReference type="Gene3D" id="3.90.10.10">
    <property type="entry name" value="Cytochrome C3"/>
    <property type="match status" value="1"/>
</dbReference>
<dbReference type="EMBL" id="LMXI01000575">
    <property type="protein sequence ID" value="KRT57192.1"/>
    <property type="molecule type" value="Genomic_DNA"/>
</dbReference>
<evidence type="ECO:0000313" key="2">
    <source>
        <dbReference type="EMBL" id="KRT55590.1"/>
    </source>
</evidence>
<dbReference type="InterPro" id="IPR036280">
    <property type="entry name" value="Multihaem_cyt_sf"/>
</dbReference>
<comment type="caution">
    <text evidence="2">The sequence shown here is derived from an EMBL/GenBank/DDBJ whole genome shotgun (WGS) entry which is preliminary data.</text>
</comment>
<protein>
    <submittedName>
        <fullName evidence="2">Uncharacterized protein</fullName>
    </submittedName>
</protein>
<feature type="signal peptide" evidence="1">
    <location>
        <begin position="1"/>
        <end position="24"/>
    </location>
</feature>
<keyword evidence="1" id="KW-0732">Signal</keyword>
<organism evidence="2 5">
    <name type="scientific">endosymbiont of Ridgeia piscesae</name>
    <dbReference type="NCBI Taxonomy" id="54398"/>
    <lineage>
        <taxon>Bacteria</taxon>
        <taxon>Pseudomonadati</taxon>
        <taxon>Pseudomonadota</taxon>
        <taxon>Gammaproteobacteria</taxon>
        <taxon>sulfur-oxidizing symbionts</taxon>
    </lineage>
</organism>
<evidence type="ECO:0000313" key="3">
    <source>
        <dbReference type="EMBL" id="KRT57192.1"/>
    </source>
</evidence>
<dbReference type="STRING" id="54398.Ga0074115_12112"/>
<dbReference type="RefSeq" id="WP_057955993.1">
    <property type="nucleotide sequence ID" value="NZ_KQ556902.1"/>
</dbReference>
<accession>A0A0T5YZ48</accession>
<dbReference type="OrthoDB" id="9790557at2"/>
<dbReference type="AlphaFoldDB" id="A0A0T5YZ48"/>
<evidence type="ECO:0000256" key="1">
    <source>
        <dbReference type="SAM" id="SignalP"/>
    </source>
</evidence>
<keyword evidence="5" id="KW-1185">Reference proteome</keyword>
<dbReference type="Proteomes" id="UP000051276">
    <property type="component" value="Unassembled WGS sequence"/>
</dbReference>
<dbReference type="Proteomes" id="UP000051634">
    <property type="component" value="Unassembled WGS sequence"/>
</dbReference>
<dbReference type="EMBL" id="LDXT01000076">
    <property type="protein sequence ID" value="KRT55590.1"/>
    <property type="molecule type" value="Genomic_DNA"/>
</dbReference>
<evidence type="ECO:0000313" key="4">
    <source>
        <dbReference type="Proteomes" id="UP000051276"/>
    </source>
</evidence>
<proteinExistence type="predicted"/>
<gene>
    <name evidence="2" type="ORF">Ga0074115_12112</name>
    <name evidence="3" type="ORF">Ga0076813_11193</name>
</gene>
<name>A0A0T5YZ48_9GAMM</name>
<sequence length="166" mass="17758">MCSSIDSIKRFTALLAGAVLTVSAMQTVGASAVTEGSKAASMDSCVAPTEDMRRNHMDYLKHERVETVRGGIRGSKYSLAGCIDCHASKDQSGNPLPVTDEGQFCQKCHSYLAVQPACFQCHRTTPAEGGATLGAVDLNSMTYEQLDALSLMQWHPAVSKDVSNAR</sequence>
<evidence type="ECO:0000313" key="5">
    <source>
        <dbReference type="Proteomes" id="UP000051634"/>
    </source>
</evidence>
<feature type="chain" id="PRO_5010437725" evidence="1">
    <location>
        <begin position="25"/>
        <end position="166"/>
    </location>
</feature>